<dbReference type="InterPro" id="IPR001567">
    <property type="entry name" value="Pept_M3A_M3B_dom"/>
</dbReference>
<keyword evidence="4 6" id="KW-0862">Zinc</keyword>
<accession>A0A1G7EM35</accession>
<dbReference type="STRING" id="1391627.SAMN05216464_10877"/>
<keyword evidence="1 6" id="KW-0645">Protease</keyword>
<keyword evidence="9" id="KW-1185">Reference proteome</keyword>
<dbReference type="GO" id="GO:0006508">
    <property type="term" value="P:proteolysis"/>
    <property type="evidence" value="ECO:0007669"/>
    <property type="project" value="UniProtKB-KW"/>
</dbReference>
<proteinExistence type="inferred from homology"/>
<keyword evidence="3 6" id="KW-0378">Hydrolase</keyword>
<evidence type="ECO:0000256" key="5">
    <source>
        <dbReference type="ARBA" id="ARBA00023049"/>
    </source>
</evidence>
<comment type="cofactor">
    <cofactor evidence="6">
        <name>Zn(2+)</name>
        <dbReference type="ChEBI" id="CHEBI:29105"/>
    </cofactor>
    <text evidence="6">Binds 1 zinc ion.</text>
</comment>
<evidence type="ECO:0000256" key="1">
    <source>
        <dbReference type="ARBA" id="ARBA00022670"/>
    </source>
</evidence>
<feature type="domain" description="Peptidase M3A/M3B catalytic" evidence="7">
    <location>
        <begin position="391"/>
        <end position="578"/>
    </location>
</feature>
<evidence type="ECO:0000256" key="2">
    <source>
        <dbReference type="ARBA" id="ARBA00022723"/>
    </source>
</evidence>
<dbReference type="Gene3D" id="1.10.1370.20">
    <property type="entry name" value="Oligoendopeptidase f, C-terminal domain"/>
    <property type="match status" value="1"/>
</dbReference>
<name>A0A1G7EM35_9SPHI</name>
<reference evidence="8 9" key="1">
    <citation type="submission" date="2016-10" db="EMBL/GenBank/DDBJ databases">
        <authorList>
            <person name="de Groot N.N."/>
        </authorList>
    </citation>
    <scope>NUCLEOTIDE SEQUENCE [LARGE SCALE GENOMIC DNA]</scope>
    <source>
        <strain evidence="8 9">47C3B</strain>
    </source>
</reference>
<dbReference type="Pfam" id="PF01432">
    <property type="entry name" value="Peptidase_M3"/>
    <property type="match status" value="1"/>
</dbReference>
<organism evidence="8 9">
    <name type="scientific">Mucilaginibacter pineti</name>
    <dbReference type="NCBI Taxonomy" id="1391627"/>
    <lineage>
        <taxon>Bacteria</taxon>
        <taxon>Pseudomonadati</taxon>
        <taxon>Bacteroidota</taxon>
        <taxon>Sphingobacteriia</taxon>
        <taxon>Sphingobacteriales</taxon>
        <taxon>Sphingobacteriaceae</taxon>
        <taxon>Mucilaginibacter</taxon>
    </lineage>
</organism>
<gene>
    <name evidence="8" type="ORF">SAMN05216464_10877</name>
</gene>
<protein>
    <submittedName>
        <fullName evidence="8">Oligoendopeptidase F</fullName>
    </submittedName>
</protein>
<evidence type="ECO:0000259" key="7">
    <source>
        <dbReference type="Pfam" id="PF01432"/>
    </source>
</evidence>
<evidence type="ECO:0000256" key="6">
    <source>
        <dbReference type="RuleBase" id="RU003435"/>
    </source>
</evidence>
<keyword evidence="2 6" id="KW-0479">Metal-binding</keyword>
<sequence length="614" mass="69587">MIILIMFRTRNFPLVIILISLYLTGKAQTFDPFDGHGAEFTVKLERYFPSPGVEQAGRKRLADSVHIFIKGKPWTLSNVGVRLNACEKFLVSLNRHYAYFQLLAYKNKLDTTARSAKQHISELIDALDTRTNQELRRPRFASLAKKNGYPYQYLIRQVMLKAAHELSPADVAVAAQLNDPFLERLTTRYDNLMDAISPVPGRGAIMQNKDPSVRASGMRKFYSVYDQHAEILAATLIDITAQSNAYAKLRVFKSAPEAVYARRLQLPEDSVRSMLKHMTALNSVLKAYQQVQADQVKLKYGLDTAHSWDMNLPSGYSFKPMTYAEVRKLIDQAFKPLGKAYQRSFAWLLEPANGALDIAAGPNRITENTSVGYPGVPTTLYMKSYQGMLGDILRLSHEGGHAIHAQMMSEHLSVPSYSSGPGFLFEAYAMLNELLVLDALKKQAATTEAKAFYTKALLDKLSLEIFTAAEEGSFEQALYDGTAAGRVRDRKDVDSLYSGIMQQYDLFFTSEPERKSEWINKRLLFDDPLYNINYLYAMLLSCRLYQQAHDDPADFARRYGELLKNGFDASANDLIKKYMDFGLENESLLQSTIMLMQAQTDELKGYYQILKRTR</sequence>
<evidence type="ECO:0000256" key="3">
    <source>
        <dbReference type="ARBA" id="ARBA00022801"/>
    </source>
</evidence>
<dbReference type="EMBL" id="FNAI01000008">
    <property type="protein sequence ID" value="SDE64455.1"/>
    <property type="molecule type" value="Genomic_DNA"/>
</dbReference>
<dbReference type="SUPFAM" id="SSF55486">
    <property type="entry name" value="Metalloproteases ('zincins'), catalytic domain"/>
    <property type="match status" value="1"/>
</dbReference>
<evidence type="ECO:0000313" key="9">
    <source>
        <dbReference type="Proteomes" id="UP000199072"/>
    </source>
</evidence>
<dbReference type="GO" id="GO:0004222">
    <property type="term" value="F:metalloendopeptidase activity"/>
    <property type="evidence" value="ECO:0007669"/>
    <property type="project" value="InterPro"/>
</dbReference>
<dbReference type="Proteomes" id="UP000199072">
    <property type="component" value="Unassembled WGS sequence"/>
</dbReference>
<dbReference type="GO" id="GO:0046872">
    <property type="term" value="F:metal ion binding"/>
    <property type="evidence" value="ECO:0007669"/>
    <property type="project" value="UniProtKB-UniRule"/>
</dbReference>
<dbReference type="InterPro" id="IPR042088">
    <property type="entry name" value="OligoPept_F_C"/>
</dbReference>
<evidence type="ECO:0000313" key="8">
    <source>
        <dbReference type="EMBL" id="SDE64455.1"/>
    </source>
</evidence>
<keyword evidence="5 6" id="KW-0482">Metalloprotease</keyword>
<evidence type="ECO:0000256" key="4">
    <source>
        <dbReference type="ARBA" id="ARBA00022833"/>
    </source>
</evidence>
<comment type="similarity">
    <text evidence="6">Belongs to the peptidase M3 family.</text>
</comment>
<dbReference type="OrthoDB" id="6048622at2"/>
<dbReference type="AlphaFoldDB" id="A0A1G7EM35"/>